<keyword evidence="2" id="KW-1185">Reference proteome</keyword>
<accession>A0A6N4UQZ2</accession>
<dbReference type="RefSeq" id="WP_235682950.1">
    <property type="nucleotide sequence ID" value="NZ_AP022565.1"/>
</dbReference>
<dbReference type="AlphaFoldDB" id="A0A6N4UQZ2"/>
<sequence length="59" mass="7190">MPGPWDNPPPTPPDLPWRGIDQGRFHHQPFNYNRRWVSPFFNPQFNNWGFWLFGIWIPL</sequence>
<gene>
    <name evidence="1" type="ORF">MALV_10760</name>
</gene>
<dbReference type="EMBL" id="AP022565">
    <property type="protein sequence ID" value="BBX25951.1"/>
    <property type="molecule type" value="Genomic_DNA"/>
</dbReference>
<evidence type="ECO:0000313" key="2">
    <source>
        <dbReference type="Proteomes" id="UP000466906"/>
    </source>
</evidence>
<name>A0A6N4UQZ2_9MYCO</name>
<dbReference type="Proteomes" id="UP000466906">
    <property type="component" value="Chromosome"/>
</dbReference>
<protein>
    <submittedName>
        <fullName evidence="1">Uncharacterized protein</fullName>
    </submittedName>
</protein>
<reference evidence="1 2" key="1">
    <citation type="journal article" date="2019" name="Emerg. Microbes Infect.">
        <title>Comprehensive subspecies identification of 175 nontuberculous mycobacteria species based on 7547 genomic profiles.</title>
        <authorList>
            <person name="Matsumoto Y."/>
            <person name="Kinjo T."/>
            <person name="Motooka D."/>
            <person name="Nabeya D."/>
            <person name="Jung N."/>
            <person name="Uechi K."/>
            <person name="Horii T."/>
            <person name="Iida T."/>
            <person name="Fujita J."/>
            <person name="Nakamura S."/>
        </authorList>
    </citation>
    <scope>NUCLEOTIDE SEQUENCE [LARGE SCALE GENOMIC DNA]</scope>
    <source>
        <strain evidence="1 2">JCM 12272</strain>
    </source>
</reference>
<evidence type="ECO:0000313" key="1">
    <source>
        <dbReference type="EMBL" id="BBX25951.1"/>
    </source>
</evidence>
<proteinExistence type="predicted"/>
<organism evidence="1 2">
    <name type="scientific">Mycolicibacterium alvei</name>
    <dbReference type="NCBI Taxonomy" id="67081"/>
    <lineage>
        <taxon>Bacteria</taxon>
        <taxon>Bacillati</taxon>
        <taxon>Actinomycetota</taxon>
        <taxon>Actinomycetes</taxon>
        <taxon>Mycobacteriales</taxon>
        <taxon>Mycobacteriaceae</taxon>
        <taxon>Mycolicibacterium</taxon>
    </lineage>
</organism>
<dbReference type="KEGG" id="malv:MALV_10760"/>